<evidence type="ECO:0000256" key="1">
    <source>
        <dbReference type="SAM" id="MobiDB-lite"/>
    </source>
</evidence>
<protein>
    <submittedName>
        <fullName evidence="2">Uncharacterized protein</fullName>
    </submittedName>
</protein>
<evidence type="ECO:0000313" key="3">
    <source>
        <dbReference type="Proteomes" id="UP000607311"/>
    </source>
</evidence>
<gene>
    <name evidence="2" type="ORF">Vse01_02830</name>
</gene>
<keyword evidence="3" id="KW-1185">Reference proteome</keyword>
<reference evidence="2" key="1">
    <citation type="submission" date="2021-01" db="EMBL/GenBank/DDBJ databases">
        <title>Whole genome shotgun sequence of Verrucosispora sediminis NBRC 107745.</title>
        <authorList>
            <person name="Komaki H."/>
            <person name="Tamura T."/>
        </authorList>
    </citation>
    <scope>NUCLEOTIDE SEQUENCE</scope>
    <source>
        <strain evidence="2">NBRC 107745</strain>
    </source>
</reference>
<name>A0A9W5UMC6_9ACTN</name>
<accession>A0A9W5UMC6</accession>
<dbReference type="EMBL" id="BOPD01000002">
    <property type="protein sequence ID" value="GIJ31135.1"/>
    <property type="molecule type" value="Genomic_DNA"/>
</dbReference>
<dbReference type="AlphaFoldDB" id="A0A9W5UMC6"/>
<sequence length="138" mass="13082">MGGVATPGGTINPGVASASPPTTRCSGTGGGGVGFGDRTTFGATAFGQGTAFGAAGPGAGGGVTAAAGGADEVNGPEPTVIAATPGVAGIVPAARAAKPAARARILMNTQTNGRISGDAHPARPVRDWRRAAIFAGRC</sequence>
<comment type="caution">
    <text evidence="2">The sequence shown here is derived from an EMBL/GenBank/DDBJ whole genome shotgun (WGS) entry which is preliminary data.</text>
</comment>
<feature type="region of interest" description="Disordered" evidence="1">
    <location>
        <begin position="1"/>
        <end position="38"/>
    </location>
</feature>
<proteinExistence type="predicted"/>
<organism evidence="2 3">
    <name type="scientific">Micromonospora sediminimaris</name>
    <dbReference type="NCBI Taxonomy" id="547162"/>
    <lineage>
        <taxon>Bacteria</taxon>
        <taxon>Bacillati</taxon>
        <taxon>Actinomycetota</taxon>
        <taxon>Actinomycetes</taxon>
        <taxon>Micromonosporales</taxon>
        <taxon>Micromonosporaceae</taxon>
        <taxon>Micromonospora</taxon>
    </lineage>
</organism>
<evidence type="ECO:0000313" key="2">
    <source>
        <dbReference type="EMBL" id="GIJ31135.1"/>
    </source>
</evidence>
<dbReference type="Proteomes" id="UP000607311">
    <property type="component" value="Unassembled WGS sequence"/>
</dbReference>